<dbReference type="GO" id="GO:0006071">
    <property type="term" value="P:glycerol metabolic process"/>
    <property type="evidence" value="ECO:0007669"/>
    <property type="project" value="UniProtKB-KW"/>
</dbReference>
<dbReference type="EMBL" id="BFCH01000002">
    <property type="protein sequence ID" value="GBG36253.1"/>
    <property type="molecule type" value="Genomic_DNA"/>
</dbReference>
<dbReference type="SUPFAM" id="SSF52777">
    <property type="entry name" value="CoA-dependent acyltransferases"/>
    <property type="match status" value="1"/>
</dbReference>
<comment type="pathway">
    <text evidence="1 11">Glycerolipid metabolism; triacylglycerol biosynthesis.</text>
</comment>
<comment type="pathway">
    <text evidence="2">Lipid metabolism.</text>
</comment>
<comment type="similarity">
    <text evidence="3 11">Belongs to the long-chain O-acyltransferase family.</text>
</comment>
<dbReference type="GO" id="GO:0071731">
    <property type="term" value="P:response to nitric oxide"/>
    <property type="evidence" value="ECO:0007669"/>
    <property type="project" value="TreeGrafter"/>
</dbReference>
<evidence type="ECO:0000256" key="1">
    <source>
        <dbReference type="ARBA" id="ARBA00004771"/>
    </source>
</evidence>
<organism evidence="15 17">
    <name type="scientific">Mycobacterium montefiorense</name>
    <dbReference type="NCBI Taxonomy" id="154654"/>
    <lineage>
        <taxon>Bacteria</taxon>
        <taxon>Bacillati</taxon>
        <taxon>Actinomycetota</taxon>
        <taxon>Actinomycetes</taxon>
        <taxon>Mycobacteriales</taxon>
        <taxon>Mycobacteriaceae</taxon>
        <taxon>Mycobacterium</taxon>
        <taxon>Mycobacterium simiae complex</taxon>
    </lineage>
</organism>
<gene>
    <name evidence="14" type="ORF">MmonteBS_06250</name>
    <name evidence="15" type="ORF">NJB18185_42090</name>
</gene>
<feature type="domain" description="O-acyltransferase WSD1 C-terminal" evidence="13">
    <location>
        <begin position="335"/>
        <end position="478"/>
    </location>
</feature>
<evidence type="ECO:0000259" key="13">
    <source>
        <dbReference type="Pfam" id="PF06974"/>
    </source>
</evidence>
<evidence type="ECO:0000313" key="16">
    <source>
        <dbReference type="Proteomes" id="UP000245060"/>
    </source>
</evidence>
<dbReference type="AlphaFoldDB" id="A0AA37UZN2"/>
<reference evidence="15" key="3">
    <citation type="journal article" date="2022" name="Microbiol. Resour. Announc.">
        <title>Draft Genome Sequences of Eight Mycobacterium montefiorense Strains Isolated from Salamanders in Captivity.</title>
        <authorList>
            <person name="Komine T."/>
            <person name="Ihara H."/>
            <person name="Fukano H."/>
            <person name="Hoshino Y."/>
            <person name="Kurata O."/>
            <person name="Wada S."/>
        </authorList>
    </citation>
    <scope>NUCLEOTIDE SEQUENCE</scope>
    <source>
        <strain evidence="15">NJB18185</strain>
    </source>
</reference>
<dbReference type="InterPro" id="IPR014292">
    <property type="entry name" value="Acyl_transf_WS/DGAT"/>
</dbReference>
<sequence>MGFLMSPADALFLIAERPQRPLHVGSVALLGPPEDAKGCHLRDMVTAALARERAAPEWRLRPHRSLRSLGQWHWRTDPEIDLSYHVRISALPAPGGLTELWDLVSRLHSELLDRTRPLWQFHLIEGLDDQRCAAYIKTHPALLARVSLARLVQQIVGTDPNRRGMPAFWETAEQTGPHSLTPPVGGSDWLDTIQATWVMPKMLAGDGLRNAARGALAAVAGMAGMALPLADTTWRAACRRGGPLTLAAPRSPLNVPISGNRAFAGCSFSIERLQRVAARTDATIDDVVLAMCAGALRQYLTTRNALPSMPLVAMVPIVVPGNHPADRTNPDTDSKLGLLMCSLATHLANPAERLQAVCEGMREGFTALAARSQTQVLAMSVLGATPLALAITLGRPITLLHPPNVMICNLFGLRGPLYWNGARLEALYPLSVPVSGQALNISYTRIDNQLTFGLTACRSAVPAINSLADLLGRELEILDTASRFRIRRQIN</sequence>
<evidence type="ECO:0000313" key="17">
    <source>
        <dbReference type="Proteomes" id="UP001139505"/>
    </source>
</evidence>
<evidence type="ECO:0000256" key="4">
    <source>
        <dbReference type="ARBA" id="ARBA00013244"/>
    </source>
</evidence>
<name>A0AA37UZN2_9MYCO</name>
<keyword evidence="6 11" id="KW-0808">Transferase</keyword>
<dbReference type="GO" id="GO:0004144">
    <property type="term" value="F:diacylglycerol O-acyltransferase activity"/>
    <property type="evidence" value="ECO:0007669"/>
    <property type="project" value="UniProtKB-EC"/>
</dbReference>
<dbReference type="Pfam" id="PF03007">
    <property type="entry name" value="WS_DGAT_cat"/>
    <property type="match status" value="1"/>
</dbReference>
<keyword evidence="16" id="KW-1185">Reference proteome</keyword>
<keyword evidence="8 11" id="KW-0443">Lipid metabolism</keyword>
<dbReference type="Pfam" id="PF06974">
    <property type="entry name" value="WS_DGAT_C"/>
    <property type="match status" value="1"/>
</dbReference>
<evidence type="ECO:0000256" key="7">
    <source>
        <dbReference type="ARBA" id="ARBA00022798"/>
    </source>
</evidence>
<reference evidence="15" key="4">
    <citation type="submission" date="2022-04" db="EMBL/GenBank/DDBJ databases">
        <authorList>
            <person name="Komine T."/>
            <person name="Fukano H."/>
            <person name="Wada S."/>
        </authorList>
    </citation>
    <scope>NUCLEOTIDE SEQUENCE</scope>
    <source>
        <strain evidence="15">NJB18185</strain>
    </source>
</reference>
<evidence type="ECO:0000256" key="5">
    <source>
        <dbReference type="ARBA" id="ARBA00022516"/>
    </source>
</evidence>
<dbReference type="Proteomes" id="UP000245060">
    <property type="component" value="Unassembled WGS sequence"/>
</dbReference>
<reference evidence="16" key="2">
    <citation type="submission" date="2018-04" db="EMBL/GenBank/DDBJ databases">
        <title>Draft genome sequence of Mycobacterium montefiorense isolated from Japanese black salamander.</title>
        <authorList>
            <person name="Fukano H."/>
            <person name="Yoshida M."/>
            <person name="Shimizu A."/>
            <person name="Iwao H."/>
            <person name="Kurata O."/>
            <person name="Katayama Y."/>
            <person name="Omatsu T."/>
            <person name="Mizutani T."/>
            <person name="Wada S."/>
            <person name="Hoshino Y."/>
        </authorList>
    </citation>
    <scope>NUCLEOTIDE SEQUENCE [LARGE SCALE GENOMIC DNA]</scope>
    <source>
        <strain evidence="16">BS</strain>
    </source>
</reference>
<evidence type="ECO:0000259" key="12">
    <source>
        <dbReference type="Pfam" id="PF03007"/>
    </source>
</evidence>
<evidence type="ECO:0000256" key="2">
    <source>
        <dbReference type="ARBA" id="ARBA00005189"/>
    </source>
</evidence>
<keyword evidence="5 11" id="KW-0444">Lipid biosynthesis</keyword>
<accession>A0AA37UZN2</accession>
<comment type="catalytic activity">
    <reaction evidence="10 11">
        <text>an acyl-CoA + a 1,2-diacyl-sn-glycerol = a triacyl-sn-glycerol + CoA</text>
        <dbReference type="Rhea" id="RHEA:10868"/>
        <dbReference type="ChEBI" id="CHEBI:17815"/>
        <dbReference type="ChEBI" id="CHEBI:57287"/>
        <dbReference type="ChEBI" id="CHEBI:58342"/>
        <dbReference type="ChEBI" id="CHEBI:64615"/>
        <dbReference type="EC" id="2.3.1.20"/>
    </reaction>
</comment>
<evidence type="ECO:0000313" key="14">
    <source>
        <dbReference type="EMBL" id="GBG36253.1"/>
    </source>
</evidence>
<dbReference type="InterPro" id="IPR009721">
    <property type="entry name" value="O-acyltransferase_WSD1_C"/>
</dbReference>
<dbReference type="Proteomes" id="UP001139505">
    <property type="component" value="Unassembled WGS sequence"/>
</dbReference>
<comment type="caution">
    <text evidence="15">The sequence shown here is derived from an EMBL/GenBank/DDBJ whole genome shotgun (WGS) entry which is preliminary data.</text>
</comment>
<dbReference type="PANTHER" id="PTHR31650">
    <property type="entry name" value="O-ACYLTRANSFERASE (WSD1-LIKE) FAMILY PROTEIN"/>
    <property type="match status" value="1"/>
</dbReference>
<dbReference type="InterPro" id="IPR004255">
    <property type="entry name" value="O-acyltransferase_WSD1_N"/>
</dbReference>
<dbReference type="EC" id="2.3.1.20" evidence="4 11"/>
<dbReference type="EMBL" id="BQYH01000046">
    <property type="protein sequence ID" value="GKU74438.1"/>
    <property type="molecule type" value="Genomic_DNA"/>
</dbReference>
<evidence type="ECO:0000256" key="3">
    <source>
        <dbReference type="ARBA" id="ARBA00009587"/>
    </source>
</evidence>
<evidence type="ECO:0000256" key="6">
    <source>
        <dbReference type="ARBA" id="ARBA00022679"/>
    </source>
</evidence>
<dbReference type="GO" id="GO:0019432">
    <property type="term" value="P:triglyceride biosynthetic process"/>
    <property type="evidence" value="ECO:0007669"/>
    <property type="project" value="TreeGrafter"/>
</dbReference>
<evidence type="ECO:0000313" key="15">
    <source>
        <dbReference type="EMBL" id="GKU74438.1"/>
    </source>
</evidence>
<dbReference type="GO" id="GO:0051701">
    <property type="term" value="P:biological process involved in interaction with host"/>
    <property type="evidence" value="ECO:0007669"/>
    <property type="project" value="TreeGrafter"/>
</dbReference>
<dbReference type="InterPro" id="IPR045034">
    <property type="entry name" value="O-acyltransferase_WSD1-like"/>
</dbReference>
<evidence type="ECO:0000256" key="10">
    <source>
        <dbReference type="ARBA" id="ARBA00048109"/>
    </source>
</evidence>
<evidence type="ECO:0000256" key="11">
    <source>
        <dbReference type="RuleBase" id="RU361241"/>
    </source>
</evidence>
<protein>
    <recommendedName>
        <fullName evidence="4 11">Diacylglycerol O-acyltransferase</fullName>
        <ecNumber evidence="4 11">2.3.1.20</ecNumber>
    </recommendedName>
</protein>
<keyword evidence="7 11" id="KW-0319">Glycerol metabolism</keyword>
<keyword evidence="9 11" id="KW-0012">Acyltransferase</keyword>
<feature type="domain" description="O-acyltransferase WSD1-like N-terminal" evidence="12">
    <location>
        <begin position="5"/>
        <end position="288"/>
    </location>
</feature>
<dbReference type="GO" id="GO:0005886">
    <property type="term" value="C:plasma membrane"/>
    <property type="evidence" value="ECO:0007669"/>
    <property type="project" value="TreeGrafter"/>
</dbReference>
<evidence type="ECO:0000256" key="8">
    <source>
        <dbReference type="ARBA" id="ARBA00023098"/>
    </source>
</evidence>
<evidence type="ECO:0000256" key="9">
    <source>
        <dbReference type="ARBA" id="ARBA00023315"/>
    </source>
</evidence>
<dbReference type="NCBIfam" id="TIGR02946">
    <property type="entry name" value="acyl_WS_DGAT"/>
    <property type="match status" value="1"/>
</dbReference>
<proteinExistence type="inferred from homology"/>
<dbReference type="PANTHER" id="PTHR31650:SF1">
    <property type="entry name" value="WAX ESTER SYNTHASE_DIACYLGLYCEROL ACYLTRANSFERASE 4-RELATED"/>
    <property type="match status" value="1"/>
</dbReference>
<dbReference type="GO" id="GO:0001666">
    <property type="term" value="P:response to hypoxia"/>
    <property type="evidence" value="ECO:0007669"/>
    <property type="project" value="TreeGrafter"/>
</dbReference>
<reference evidence="14" key="1">
    <citation type="journal article" date="2018" name="Genome Announc.">
        <title>Draft Genome Sequence of Mycobacterium montefiorense Isolated from Japanese Black Salamander (Hynobius nigrescens).</title>
        <authorList>
            <person name="Fukano H."/>
            <person name="Yoshida M."/>
            <person name="Shimizu A."/>
            <person name="Iwao H."/>
            <person name="Katayama Y."/>
            <person name="Omatsu T."/>
            <person name="Mizutani T."/>
            <person name="Kurata O."/>
            <person name="Wada S."/>
            <person name="Hoshino Y."/>
        </authorList>
    </citation>
    <scope>NUCLEOTIDE SEQUENCE</scope>
    <source>
        <strain evidence="14">BS</strain>
    </source>
</reference>